<comment type="caution">
    <text evidence="1">The sequence shown here is derived from an EMBL/GenBank/DDBJ whole genome shotgun (WGS) entry which is preliminary data.</text>
</comment>
<sequence>MTRREVQCKQISWKLIPFILWHLTCFSLSASVSIAATSDMRLLLTFKENLVDDEGNLGNWRGSDSSPCNWNGVICNSTTKTVVGLNLTSQNLSGTISPVICKLRSLTFLVLKDNLFNENFPLSILNCPRLIHLDLSLNYFGGTLPDNISSLSSLQYLDLSYNSFSGFIPQNFGELSELQFLNFWNCRLSGHIPPQLGNLTKLTNLSLSYNNFSWGSLPCELRNLQKLQSLKCGGCNLTGSLPPWLGELKELDFLELTYNNLSGSIPPELMHLPKLTKLELYNNLLSGSIPREIGNLSSLTDLDLNSNLLTGPIPAEIGQLSNLGLLHLWNNSLSGQIPESLAYLQGLYDVALFLNELTGIIPQHLGDNCSLEIFDVSTNHLTGPIPPNLCNGGRLWRFILFNNNFSGIFPDSYGSCHSLIRFRIFSNSFSGVIPNGLWGSPLMTILDISNNLFEGAISSEVGKATSLQTLRLQDNNLNGTLPPEIGQLSLLNALSASRNKFSGVIPGELGNCSALTYLYLDSNSFIGQIPPSLGNLSRLVYLDLAKNALSGQIPSSFGSLQSLISLDLSVNQLSGRVPVELGKLKLTEFNLFNLSYNNLSGVLPFTVSSGNFGFSFAGNPGLCVPGVSASPSCSNGVILESIAKKTKHPGAMAWITGTILFAAVAISLVGSYCFYKRVKIFYMEKGLPEVIWTVIPFQKLNFREEEILESLDDDNVIGSGGAGTVYKATLQNGSSLAVKKLWSCPKGEINHDYGFKAEVETLGRIRHVNIVKLICCCSSGETNLLVYEYVPNGSLCDLLHGTKGNSLDWPIRHKIALGAAQGLAYLHHDCAPQILHRDIKSNNILLSSNYDALLADFGLAKLLESSSLEAGYSMSTLAGSHGYIAPEYAHGLKVTEKSDIYSFGVVLLELITSKRPVEPEFGEGVDLVKWVCRKIQTKEGVVAILDSKIPGARQQDMLLVLKLALRCTSVFPSTRPSMREVVDLLKQADPNRQSTDKGKAQTHSKA</sequence>
<organism evidence="1 2">
    <name type="scientific">Diphasiastrum complanatum</name>
    <name type="common">Issler's clubmoss</name>
    <name type="synonym">Lycopodium complanatum</name>
    <dbReference type="NCBI Taxonomy" id="34168"/>
    <lineage>
        <taxon>Eukaryota</taxon>
        <taxon>Viridiplantae</taxon>
        <taxon>Streptophyta</taxon>
        <taxon>Embryophyta</taxon>
        <taxon>Tracheophyta</taxon>
        <taxon>Lycopodiopsida</taxon>
        <taxon>Lycopodiales</taxon>
        <taxon>Lycopodiaceae</taxon>
        <taxon>Lycopodioideae</taxon>
        <taxon>Diphasiastrum</taxon>
    </lineage>
</organism>
<gene>
    <name evidence="1" type="ORF">O6H91_13G039000</name>
</gene>
<protein>
    <submittedName>
        <fullName evidence="1">Uncharacterized protein</fullName>
    </submittedName>
</protein>
<name>A0ACC2BV29_DIPCM</name>
<proteinExistence type="predicted"/>
<keyword evidence="2" id="KW-1185">Reference proteome</keyword>
<dbReference type="Proteomes" id="UP001162992">
    <property type="component" value="Chromosome 13"/>
</dbReference>
<accession>A0ACC2BV29</accession>
<evidence type="ECO:0000313" key="2">
    <source>
        <dbReference type="Proteomes" id="UP001162992"/>
    </source>
</evidence>
<evidence type="ECO:0000313" key="1">
    <source>
        <dbReference type="EMBL" id="KAJ7533237.1"/>
    </source>
</evidence>
<reference evidence="2" key="1">
    <citation type="journal article" date="2024" name="Proc. Natl. Acad. Sci. U.S.A.">
        <title>Extraordinary preservation of gene collinearity over three hundred million years revealed in homosporous lycophytes.</title>
        <authorList>
            <person name="Li C."/>
            <person name="Wickell D."/>
            <person name="Kuo L.Y."/>
            <person name="Chen X."/>
            <person name="Nie B."/>
            <person name="Liao X."/>
            <person name="Peng D."/>
            <person name="Ji J."/>
            <person name="Jenkins J."/>
            <person name="Williams M."/>
            <person name="Shu S."/>
            <person name="Plott C."/>
            <person name="Barry K."/>
            <person name="Rajasekar S."/>
            <person name="Grimwood J."/>
            <person name="Han X."/>
            <person name="Sun S."/>
            <person name="Hou Z."/>
            <person name="He W."/>
            <person name="Dai G."/>
            <person name="Sun C."/>
            <person name="Schmutz J."/>
            <person name="Leebens-Mack J.H."/>
            <person name="Li F.W."/>
            <person name="Wang L."/>
        </authorList>
    </citation>
    <scope>NUCLEOTIDE SEQUENCE [LARGE SCALE GENOMIC DNA]</scope>
    <source>
        <strain evidence="2">cv. PW_Plant_1</strain>
    </source>
</reference>
<dbReference type="EMBL" id="CM055104">
    <property type="protein sequence ID" value="KAJ7533237.1"/>
    <property type="molecule type" value="Genomic_DNA"/>
</dbReference>